<evidence type="ECO:0000256" key="1">
    <source>
        <dbReference type="SAM" id="MobiDB-lite"/>
    </source>
</evidence>
<dbReference type="InterPro" id="IPR009976">
    <property type="entry name" value="Sec10-like"/>
</dbReference>
<dbReference type="EMBL" id="HBEL01029086">
    <property type="protein sequence ID" value="CAD8417365.1"/>
    <property type="molecule type" value="Transcribed_RNA"/>
</dbReference>
<feature type="region of interest" description="Disordered" evidence="1">
    <location>
        <begin position="314"/>
        <end position="336"/>
    </location>
</feature>
<sequence length="699" mass="75843">MFLTGTPKGDPDSDEDEFGEEFDMDETRSRLSTLFHRVSEVCRAEFELIAHVFASPSTYKDANNSSSTASSTSPSNTPIPLADVTSTVPLQVARLLIQRIISDPRSGLQARINDLLESLDKGGDFYMGSKKLDTFVVIHEKAAGLFMILKEGAEQNLIPRTAAGSGSGGNNTTAAAVSPATKRAVASLVQFLNSQEMALSNSQRRGYLNLELRLLHHECCAGFDRIGASMVLKKGDSRRYSIRSLRKSNKGVNDAASDAITDYRAPVMPLEKDNLKRMGFGCLLDGPLKPMVLRQPLIHATDSLMRARLMFGTTSGNTSQNSSGGNASSSGGGEGHHRNSTAGVILAIYSQMCTFYGEAYLIPIIESLAEMLDSSAPSTPPSLPYGEDAPPHEMGVNGNFWIAVERMHSAAKSFDRELWAEQRPGSARVWEILVGTGSTNSITMAKECRLRFFRDVEERGEAAILRALDTITAHIQWILVSGGESAGMTGIGTSRLLNNLKNHESGHGGPYSVPTGSALEASNSPAVQSLAYCLRAQFVHVQSALTPQSLSAFWTALSIRLYDKLITRLLQHYYVSNIGGVILSRDVEALRTVSMLAGTDHQHWDTLRELLTLYMTPPDALKSILVGPDGVDATSGKGLFGRAGQLQSLVFMSRRADYRVKSSNGWQKSGWAMKLLGGLGLPDPSERSINMAMFSAERH</sequence>
<feature type="region of interest" description="Disordered" evidence="1">
    <location>
        <begin position="59"/>
        <end position="80"/>
    </location>
</feature>
<dbReference type="GO" id="GO:0000145">
    <property type="term" value="C:exocyst"/>
    <property type="evidence" value="ECO:0007669"/>
    <property type="project" value="TreeGrafter"/>
</dbReference>
<dbReference type="GO" id="GO:0006887">
    <property type="term" value="P:exocytosis"/>
    <property type="evidence" value="ECO:0007669"/>
    <property type="project" value="TreeGrafter"/>
</dbReference>
<evidence type="ECO:0000259" key="2">
    <source>
        <dbReference type="Pfam" id="PF07393"/>
    </source>
</evidence>
<dbReference type="Pfam" id="PF07393">
    <property type="entry name" value="Sec10_HB"/>
    <property type="match status" value="1"/>
</dbReference>
<name>A0A7S0C9U6_9STRA</name>
<dbReference type="PANTHER" id="PTHR12100:SF0">
    <property type="entry name" value="EXOCYST COMPLEX COMPONENT 5"/>
    <property type="match status" value="1"/>
</dbReference>
<proteinExistence type="predicted"/>
<dbReference type="AlphaFoldDB" id="A0A7S0C9U6"/>
<gene>
    <name evidence="3" type="ORF">PINE0816_LOCUS13500</name>
</gene>
<organism evidence="3">
    <name type="scientific">Proboscia inermis</name>
    <dbReference type="NCBI Taxonomy" id="420281"/>
    <lineage>
        <taxon>Eukaryota</taxon>
        <taxon>Sar</taxon>
        <taxon>Stramenopiles</taxon>
        <taxon>Ochrophyta</taxon>
        <taxon>Bacillariophyta</taxon>
        <taxon>Coscinodiscophyceae</taxon>
        <taxon>Rhizosoleniophycidae</taxon>
        <taxon>Rhizosoleniales</taxon>
        <taxon>Rhizosoleniaceae</taxon>
        <taxon>Proboscia</taxon>
    </lineage>
</organism>
<accession>A0A7S0C9U6</accession>
<dbReference type="GO" id="GO:0006893">
    <property type="term" value="P:Golgi to plasma membrane transport"/>
    <property type="evidence" value="ECO:0007669"/>
    <property type="project" value="TreeGrafter"/>
</dbReference>
<dbReference type="InterPro" id="IPR048627">
    <property type="entry name" value="Sec10_HB"/>
</dbReference>
<dbReference type="PANTHER" id="PTHR12100">
    <property type="entry name" value="SEC10"/>
    <property type="match status" value="1"/>
</dbReference>
<protein>
    <recommendedName>
        <fullName evidence="2">Exocyst complex component Sec10-like alpha-helical bundle domain-containing protein</fullName>
    </recommendedName>
</protein>
<feature type="compositionally biased region" description="Low complexity" evidence="1">
    <location>
        <begin position="62"/>
        <end position="78"/>
    </location>
</feature>
<evidence type="ECO:0000313" key="3">
    <source>
        <dbReference type="EMBL" id="CAD8417365.1"/>
    </source>
</evidence>
<reference evidence="3" key="1">
    <citation type="submission" date="2021-01" db="EMBL/GenBank/DDBJ databases">
        <authorList>
            <person name="Corre E."/>
            <person name="Pelletier E."/>
            <person name="Niang G."/>
            <person name="Scheremetjew M."/>
            <person name="Finn R."/>
            <person name="Kale V."/>
            <person name="Holt S."/>
            <person name="Cochrane G."/>
            <person name="Meng A."/>
            <person name="Brown T."/>
            <person name="Cohen L."/>
        </authorList>
    </citation>
    <scope>NUCLEOTIDE SEQUENCE</scope>
    <source>
        <strain evidence="3">CCAP1064/1</strain>
    </source>
</reference>
<feature type="domain" description="Exocyst complex component Sec10-like alpha-helical bundle" evidence="2">
    <location>
        <begin position="521"/>
        <end position="659"/>
    </location>
</feature>
<feature type="compositionally biased region" description="Low complexity" evidence="1">
    <location>
        <begin position="314"/>
        <end position="329"/>
    </location>
</feature>